<dbReference type="GO" id="GO:0046872">
    <property type="term" value="F:metal ion binding"/>
    <property type="evidence" value="ECO:0007669"/>
    <property type="project" value="UniProtKB-KW"/>
</dbReference>
<evidence type="ECO:0000313" key="9">
    <source>
        <dbReference type="Proteomes" id="UP000317778"/>
    </source>
</evidence>
<dbReference type="EC" id="4.2.1.33" evidence="6"/>
<dbReference type="NCBIfam" id="NF001614">
    <property type="entry name" value="PRK00402.1"/>
    <property type="match status" value="1"/>
</dbReference>
<evidence type="ECO:0000313" key="8">
    <source>
        <dbReference type="EMBL" id="TKJ44304.1"/>
    </source>
</evidence>
<comment type="catalytic activity">
    <reaction evidence="6">
        <text>(2R,3S)-3-isopropylmalate = (2S)-2-isopropylmalate</text>
        <dbReference type="Rhea" id="RHEA:32287"/>
        <dbReference type="ChEBI" id="CHEBI:1178"/>
        <dbReference type="ChEBI" id="CHEBI:35121"/>
        <dbReference type="EC" id="4.2.1.33"/>
    </reaction>
</comment>
<evidence type="ECO:0000256" key="6">
    <source>
        <dbReference type="HAMAP-Rule" id="MF_01027"/>
    </source>
</evidence>
<feature type="binding site" evidence="6">
    <location>
        <position position="302"/>
    </location>
    <ligand>
        <name>[4Fe-4S] cluster</name>
        <dbReference type="ChEBI" id="CHEBI:49883"/>
    </ligand>
</feature>
<dbReference type="InterPro" id="IPR036008">
    <property type="entry name" value="Aconitase_4Fe-4S_dom"/>
</dbReference>
<dbReference type="GO" id="GO:0003861">
    <property type="term" value="F:3-isopropylmalate dehydratase activity"/>
    <property type="evidence" value="ECO:0007669"/>
    <property type="project" value="UniProtKB-UniRule"/>
</dbReference>
<evidence type="ECO:0000256" key="5">
    <source>
        <dbReference type="ARBA" id="ARBA00023239"/>
    </source>
</evidence>
<dbReference type="HAMAP" id="MF_01027">
    <property type="entry name" value="LeuC_type2"/>
    <property type="match status" value="1"/>
</dbReference>
<feature type="domain" description="Aconitase/3-isopropylmalate dehydratase large subunit alpha/beta/alpha" evidence="7">
    <location>
        <begin position="31"/>
        <end position="288"/>
    </location>
</feature>
<dbReference type="GO" id="GO:0051539">
    <property type="term" value="F:4 iron, 4 sulfur cluster binding"/>
    <property type="evidence" value="ECO:0007669"/>
    <property type="project" value="UniProtKB-KW"/>
</dbReference>
<dbReference type="PANTHER" id="PTHR43822">
    <property type="entry name" value="HOMOACONITASE, MITOCHONDRIAL-RELATED"/>
    <property type="match status" value="1"/>
</dbReference>
<keyword evidence="5 6" id="KW-0456">Lyase</keyword>
<dbReference type="CDD" id="cd01583">
    <property type="entry name" value="IPMI"/>
    <property type="match status" value="1"/>
</dbReference>
<keyword evidence="4 6" id="KW-0411">Iron-sulfur</keyword>
<evidence type="ECO:0000259" key="7">
    <source>
        <dbReference type="Pfam" id="PF00330"/>
    </source>
</evidence>
<dbReference type="Proteomes" id="UP000317778">
    <property type="component" value="Unassembled WGS sequence"/>
</dbReference>
<comment type="pathway">
    <text evidence="6">Amino-acid biosynthesis; L-leucine biosynthesis; L-leucine from 3-methyl-2-oxobutanoate: step 2/4.</text>
</comment>
<keyword evidence="2 6" id="KW-0479">Metal-binding</keyword>
<organism evidence="8 9">
    <name type="scientific">candidate division TA06 bacterium B3_TA06</name>
    <dbReference type="NCBI Taxonomy" id="2012487"/>
    <lineage>
        <taxon>Bacteria</taxon>
        <taxon>Bacteria division TA06</taxon>
    </lineage>
</organism>
<dbReference type="InterPro" id="IPR015931">
    <property type="entry name" value="Acnase/IPM_dHydase_lsu_aba_1/3"/>
</dbReference>
<keyword evidence="3 6" id="KW-0408">Iron</keyword>
<keyword evidence="1 6" id="KW-0004">4Fe-4S</keyword>
<dbReference type="SUPFAM" id="SSF53732">
    <property type="entry name" value="Aconitase iron-sulfur domain"/>
    <property type="match status" value="1"/>
</dbReference>
<protein>
    <recommendedName>
        <fullName evidence="6">3-isopropylmalate dehydratase large subunit</fullName>
        <ecNumber evidence="6">4.2.1.33</ecNumber>
    </recommendedName>
    <alternativeName>
        <fullName evidence="6">Alpha-IPM isomerase</fullName>
        <shortName evidence="6">IPMI</shortName>
    </alternativeName>
    <alternativeName>
        <fullName evidence="6">Isopropylmalate isomerase</fullName>
    </alternativeName>
</protein>
<dbReference type="InterPro" id="IPR050067">
    <property type="entry name" value="IPM_dehydratase_rel_enz"/>
</dbReference>
<evidence type="ECO:0000256" key="1">
    <source>
        <dbReference type="ARBA" id="ARBA00022485"/>
    </source>
</evidence>
<accession>A0A532VAS2</accession>
<dbReference type="InterPro" id="IPR011826">
    <property type="entry name" value="HAcnase/IPMdehydase_lsu_prok"/>
</dbReference>
<dbReference type="NCBIfam" id="TIGR01343">
    <property type="entry name" value="hacA_fam"/>
    <property type="match status" value="1"/>
</dbReference>
<sequence>MGMTSPLTLAEKILAKKSGKDTVSAGEIVQAKVDVAMSHENGRMVKKSFEKIGVEKVWDPDRIVIIFDHRVPAESERTAIGQKELREFVKAQGIKNFYDINVGVCHQVLVEEGFSRPGILLVGTDSHTTTAGALSAFATGIGATEMAAVWATGELWLLVPETLKIVVEGKLPRGVYAKDVILNIIGTIGADGADYKAMEYSGDTISSMSIASRMVISNLAMEAGAKVAFIIPDKVTESYVKTRAKGPYEMITPDPDATYLSEHTFDVSDLEPQLACPHQVDNVEGISEVRGAKINQAVIGSCTNGRLEDLREAARILKGKNVHPEVRLLVVPASWSIYREALKRGIIETLIDAGAVIVNAGCGPCLGAHQGCLAPGEAAVTSTNRNFQGRMGSADAFLYLASPATVAASAIEGKLADPRRYLEA</sequence>
<dbReference type="EMBL" id="NJBO01000001">
    <property type="protein sequence ID" value="TKJ44304.1"/>
    <property type="molecule type" value="Genomic_DNA"/>
</dbReference>
<dbReference type="PROSITE" id="PS00450">
    <property type="entry name" value="ACONITASE_1"/>
    <property type="match status" value="1"/>
</dbReference>
<evidence type="ECO:0000256" key="2">
    <source>
        <dbReference type="ARBA" id="ARBA00022723"/>
    </source>
</evidence>
<dbReference type="Gene3D" id="3.30.499.10">
    <property type="entry name" value="Aconitase, domain 3"/>
    <property type="match status" value="2"/>
</dbReference>
<keyword evidence="6" id="KW-0028">Amino-acid biosynthesis</keyword>
<name>A0A532VAS2_UNCT6</name>
<comment type="function">
    <text evidence="6">Catalyzes the isomerization between 2-isopropylmalate and 3-isopropylmalate, via the formation of 2-isopropylmaleate.</text>
</comment>
<dbReference type="GO" id="GO:0009098">
    <property type="term" value="P:L-leucine biosynthetic process"/>
    <property type="evidence" value="ECO:0007669"/>
    <property type="project" value="UniProtKB-UniRule"/>
</dbReference>
<dbReference type="PANTHER" id="PTHR43822:SF2">
    <property type="entry name" value="HOMOACONITASE, MITOCHONDRIAL"/>
    <property type="match status" value="1"/>
</dbReference>
<dbReference type="InterPro" id="IPR001030">
    <property type="entry name" value="Acoase/IPM_deHydtase_lsu_aba"/>
</dbReference>
<dbReference type="PRINTS" id="PR00415">
    <property type="entry name" value="ACONITASE"/>
</dbReference>
<comment type="subunit">
    <text evidence="6">Heterodimer of LeuC and LeuD.</text>
</comment>
<dbReference type="Pfam" id="PF00330">
    <property type="entry name" value="Aconitase"/>
    <property type="match status" value="1"/>
</dbReference>
<dbReference type="PROSITE" id="PS01244">
    <property type="entry name" value="ACONITASE_2"/>
    <property type="match status" value="1"/>
</dbReference>
<proteinExistence type="inferred from homology"/>
<keyword evidence="6" id="KW-0432">Leucine biosynthesis</keyword>
<keyword evidence="6" id="KW-0100">Branched-chain amino acid biosynthesis</keyword>
<evidence type="ECO:0000256" key="4">
    <source>
        <dbReference type="ARBA" id="ARBA00023014"/>
    </source>
</evidence>
<feature type="binding site" evidence="6">
    <location>
        <position position="365"/>
    </location>
    <ligand>
        <name>[4Fe-4S] cluster</name>
        <dbReference type="ChEBI" id="CHEBI:49883"/>
    </ligand>
</feature>
<comment type="similarity">
    <text evidence="6">Belongs to the aconitase/IPM isomerase family. LeuC type 2 subfamily.</text>
</comment>
<feature type="binding site" evidence="6">
    <location>
        <position position="362"/>
    </location>
    <ligand>
        <name>[4Fe-4S] cluster</name>
        <dbReference type="ChEBI" id="CHEBI:49883"/>
    </ligand>
</feature>
<evidence type="ECO:0000256" key="3">
    <source>
        <dbReference type="ARBA" id="ARBA00023004"/>
    </source>
</evidence>
<reference evidence="8 9" key="1">
    <citation type="submission" date="2017-06" db="EMBL/GenBank/DDBJ databases">
        <title>Novel microbial phyla capable of carbon fixation and sulfur reduction in deep-sea sediments.</title>
        <authorList>
            <person name="Huang J."/>
            <person name="Baker B."/>
            <person name="Wang Y."/>
        </authorList>
    </citation>
    <scope>NUCLEOTIDE SEQUENCE [LARGE SCALE GENOMIC DNA]</scope>
    <source>
        <strain evidence="8">B3_TA06</strain>
    </source>
</reference>
<comment type="caution">
    <text evidence="8">The sequence shown here is derived from an EMBL/GenBank/DDBJ whole genome shotgun (WGS) entry which is preliminary data.</text>
</comment>
<gene>
    <name evidence="6" type="primary">leuC</name>
    <name evidence="8" type="ORF">CEE36_00770</name>
</gene>
<dbReference type="AlphaFoldDB" id="A0A532VAS2"/>
<comment type="cofactor">
    <cofactor evidence="6">
        <name>[4Fe-4S] cluster</name>
        <dbReference type="ChEBI" id="CHEBI:49883"/>
    </cofactor>
    <text evidence="6">Binds 1 [4Fe-4S] cluster per subunit.</text>
</comment>
<dbReference type="NCBIfam" id="TIGR02086">
    <property type="entry name" value="IPMI_arch"/>
    <property type="match status" value="1"/>
</dbReference>
<dbReference type="UniPathway" id="UPA00048">
    <property type="reaction ID" value="UER00071"/>
</dbReference>
<dbReference type="InterPro" id="IPR018136">
    <property type="entry name" value="Aconitase_4Fe-4S_BS"/>
</dbReference>
<dbReference type="InterPro" id="IPR033941">
    <property type="entry name" value="IPMI_cat"/>
</dbReference>
<dbReference type="InterPro" id="IPR006251">
    <property type="entry name" value="Homoacnase/IPMdehydase_lsu"/>
</dbReference>